<proteinExistence type="predicted"/>
<comment type="caution">
    <text evidence="2">The sequence shown here is derived from an EMBL/GenBank/DDBJ whole genome shotgun (WGS) entry which is preliminary data.</text>
</comment>
<gene>
    <name evidence="2" type="ORF">DPMN_191591</name>
</gene>
<name>A0A9D4B7L7_DREPO</name>
<evidence type="ECO:0000313" key="3">
    <source>
        <dbReference type="Proteomes" id="UP000828390"/>
    </source>
</evidence>
<reference evidence="2" key="2">
    <citation type="submission" date="2020-11" db="EMBL/GenBank/DDBJ databases">
        <authorList>
            <person name="McCartney M.A."/>
            <person name="Auch B."/>
            <person name="Kono T."/>
            <person name="Mallez S."/>
            <person name="Becker A."/>
            <person name="Gohl D.M."/>
            <person name="Silverstein K.A.T."/>
            <person name="Koren S."/>
            <person name="Bechman K.B."/>
            <person name="Herman A."/>
            <person name="Abrahante J.E."/>
            <person name="Garbe J."/>
        </authorList>
    </citation>
    <scope>NUCLEOTIDE SEQUENCE</scope>
    <source>
        <strain evidence="2">Duluth1</strain>
        <tissue evidence="2">Whole animal</tissue>
    </source>
</reference>
<evidence type="ECO:0000256" key="1">
    <source>
        <dbReference type="SAM" id="MobiDB-lite"/>
    </source>
</evidence>
<sequence length="97" mass="11733">MNHHRQRDDRRQQTSRPTAHSKPLRRWEFLTQSAAVLNKWSEYCSDLCNYPLSPYYSLLRNHHATKVRQYLMQMLMRQCVVLRQGNLREWETSLPSS</sequence>
<organism evidence="2 3">
    <name type="scientific">Dreissena polymorpha</name>
    <name type="common">Zebra mussel</name>
    <name type="synonym">Mytilus polymorpha</name>
    <dbReference type="NCBI Taxonomy" id="45954"/>
    <lineage>
        <taxon>Eukaryota</taxon>
        <taxon>Metazoa</taxon>
        <taxon>Spiralia</taxon>
        <taxon>Lophotrochozoa</taxon>
        <taxon>Mollusca</taxon>
        <taxon>Bivalvia</taxon>
        <taxon>Autobranchia</taxon>
        <taxon>Heteroconchia</taxon>
        <taxon>Euheterodonta</taxon>
        <taxon>Imparidentia</taxon>
        <taxon>Neoheterodontei</taxon>
        <taxon>Myida</taxon>
        <taxon>Dreissenoidea</taxon>
        <taxon>Dreissenidae</taxon>
        <taxon>Dreissena</taxon>
    </lineage>
</organism>
<protein>
    <submittedName>
        <fullName evidence="2">Uncharacterized protein</fullName>
    </submittedName>
</protein>
<dbReference type="AlphaFoldDB" id="A0A9D4B7L7"/>
<dbReference type="EMBL" id="JAIWYP010000024">
    <property type="protein sequence ID" value="KAH3692235.1"/>
    <property type="molecule type" value="Genomic_DNA"/>
</dbReference>
<feature type="region of interest" description="Disordered" evidence="1">
    <location>
        <begin position="1"/>
        <end position="23"/>
    </location>
</feature>
<evidence type="ECO:0000313" key="2">
    <source>
        <dbReference type="EMBL" id="KAH3692235.1"/>
    </source>
</evidence>
<keyword evidence="3" id="KW-1185">Reference proteome</keyword>
<reference evidence="2" key="1">
    <citation type="journal article" date="2019" name="bioRxiv">
        <title>The Genome of the Zebra Mussel, Dreissena polymorpha: A Resource for Invasive Species Research.</title>
        <authorList>
            <person name="McCartney M.A."/>
            <person name="Auch B."/>
            <person name="Kono T."/>
            <person name="Mallez S."/>
            <person name="Zhang Y."/>
            <person name="Obille A."/>
            <person name="Becker A."/>
            <person name="Abrahante J.E."/>
            <person name="Garbe J."/>
            <person name="Badalamenti J.P."/>
            <person name="Herman A."/>
            <person name="Mangelson H."/>
            <person name="Liachko I."/>
            <person name="Sullivan S."/>
            <person name="Sone E.D."/>
            <person name="Koren S."/>
            <person name="Silverstein K.A.T."/>
            <person name="Beckman K.B."/>
            <person name="Gohl D.M."/>
        </authorList>
    </citation>
    <scope>NUCLEOTIDE SEQUENCE</scope>
    <source>
        <strain evidence="2">Duluth1</strain>
        <tissue evidence="2">Whole animal</tissue>
    </source>
</reference>
<dbReference type="Proteomes" id="UP000828390">
    <property type="component" value="Unassembled WGS sequence"/>
</dbReference>
<feature type="compositionally biased region" description="Basic and acidic residues" evidence="1">
    <location>
        <begin position="1"/>
        <end position="12"/>
    </location>
</feature>
<accession>A0A9D4B7L7</accession>